<keyword evidence="1" id="KW-1133">Transmembrane helix</keyword>
<accession>A0A645CT10</accession>
<evidence type="ECO:0000313" key="3">
    <source>
        <dbReference type="EMBL" id="MPM79832.1"/>
    </source>
</evidence>
<sequence>MQWFTSGAERKCLITKYDDTLGWYLILEKQTDSINSAFGQRLKSNLLFMALSLAACILVTTLVFHNYNQRMVTVENTDELTGLANRRLFAKQYASFMHRHRQQPKTLFLFDVDHFKQINDSYGHVFGNAILSMVASEVRSVIGENGIAARWGGDEFFGVLALSPRQAEELFATLMQRLNSEEKDSRYRVTISVGLAEINSKLNVEQITKKADKALYCSKQNGRNQITQCESI</sequence>
<dbReference type="InterPro" id="IPR043128">
    <property type="entry name" value="Rev_trsase/Diguanyl_cyclase"/>
</dbReference>
<dbReference type="FunFam" id="3.30.70.270:FF:000001">
    <property type="entry name" value="Diguanylate cyclase domain protein"/>
    <property type="match status" value="1"/>
</dbReference>
<organism evidence="3">
    <name type="scientific">bioreactor metagenome</name>
    <dbReference type="NCBI Taxonomy" id="1076179"/>
    <lineage>
        <taxon>unclassified sequences</taxon>
        <taxon>metagenomes</taxon>
        <taxon>ecological metagenomes</taxon>
    </lineage>
</organism>
<dbReference type="Gene3D" id="3.30.70.270">
    <property type="match status" value="1"/>
</dbReference>
<dbReference type="CDD" id="cd01949">
    <property type="entry name" value="GGDEF"/>
    <property type="match status" value="1"/>
</dbReference>
<dbReference type="NCBIfam" id="TIGR00254">
    <property type="entry name" value="GGDEF"/>
    <property type="match status" value="1"/>
</dbReference>
<dbReference type="GO" id="GO:0052621">
    <property type="term" value="F:diguanylate cyclase activity"/>
    <property type="evidence" value="ECO:0007669"/>
    <property type="project" value="TreeGrafter"/>
</dbReference>
<dbReference type="PROSITE" id="PS50887">
    <property type="entry name" value="GGDEF"/>
    <property type="match status" value="1"/>
</dbReference>
<proteinExistence type="predicted"/>
<dbReference type="EMBL" id="VSSQ01029626">
    <property type="protein sequence ID" value="MPM79832.1"/>
    <property type="molecule type" value="Genomic_DNA"/>
</dbReference>
<dbReference type="PANTHER" id="PTHR45138">
    <property type="entry name" value="REGULATORY COMPONENTS OF SENSORY TRANSDUCTION SYSTEM"/>
    <property type="match status" value="1"/>
</dbReference>
<dbReference type="AlphaFoldDB" id="A0A645CT10"/>
<comment type="caution">
    <text evidence="3">The sequence shown here is derived from an EMBL/GenBank/DDBJ whole genome shotgun (WGS) entry which is preliminary data.</text>
</comment>
<dbReference type="InterPro" id="IPR000160">
    <property type="entry name" value="GGDEF_dom"/>
</dbReference>
<evidence type="ECO:0000259" key="2">
    <source>
        <dbReference type="PROSITE" id="PS50887"/>
    </source>
</evidence>
<feature type="transmembrane region" description="Helical" evidence="1">
    <location>
        <begin position="46"/>
        <end position="67"/>
    </location>
</feature>
<gene>
    <name evidence="3" type="ORF">SDC9_126874</name>
</gene>
<dbReference type="Pfam" id="PF00990">
    <property type="entry name" value="GGDEF"/>
    <property type="match status" value="1"/>
</dbReference>
<evidence type="ECO:0000256" key="1">
    <source>
        <dbReference type="SAM" id="Phobius"/>
    </source>
</evidence>
<dbReference type="SUPFAM" id="SSF55073">
    <property type="entry name" value="Nucleotide cyclase"/>
    <property type="match status" value="1"/>
</dbReference>
<dbReference type="InterPro" id="IPR050469">
    <property type="entry name" value="Diguanylate_Cyclase"/>
</dbReference>
<feature type="domain" description="GGDEF" evidence="2">
    <location>
        <begin position="103"/>
        <end position="231"/>
    </location>
</feature>
<name>A0A645CT10_9ZZZZ</name>
<protein>
    <recommendedName>
        <fullName evidence="2">GGDEF domain-containing protein</fullName>
    </recommendedName>
</protein>
<dbReference type="PANTHER" id="PTHR45138:SF9">
    <property type="entry name" value="DIGUANYLATE CYCLASE DGCM-RELATED"/>
    <property type="match status" value="1"/>
</dbReference>
<dbReference type="SMART" id="SM00267">
    <property type="entry name" value="GGDEF"/>
    <property type="match status" value="1"/>
</dbReference>
<reference evidence="3" key="1">
    <citation type="submission" date="2019-08" db="EMBL/GenBank/DDBJ databases">
        <authorList>
            <person name="Kucharzyk K."/>
            <person name="Murdoch R.W."/>
            <person name="Higgins S."/>
            <person name="Loffler F."/>
        </authorList>
    </citation>
    <scope>NUCLEOTIDE SEQUENCE</scope>
</reference>
<keyword evidence="1" id="KW-0812">Transmembrane</keyword>
<keyword evidence="1" id="KW-0472">Membrane</keyword>
<dbReference type="InterPro" id="IPR029787">
    <property type="entry name" value="Nucleotide_cyclase"/>
</dbReference>